<evidence type="ECO:0000256" key="1">
    <source>
        <dbReference type="ARBA" id="ARBA00022737"/>
    </source>
</evidence>
<organism evidence="5 6">
    <name type="scientific">Hebeloma cylindrosporum</name>
    <dbReference type="NCBI Taxonomy" id="76867"/>
    <lineage>
        <taxon>Eukaryota</taxon>
        <taxon>Fungi</taxon>
        <taxon>Dikarya</taxon>
        <taxon>Basidiomycota</taxon>
        <taxon>Agaricomycotina</taxon>
        <taxon>Agaricomycetes</taxon>
        <taxon>Agaricomycetidae</taxon>
        <taxon>Agaricales</taxon>
        <taxon>Agaricineae</taxon>
        <taxon>Hymenogastraceae</taxon>
        <taxon>Hebeloma</taxon>
    </lineage>
</organism>
<reference evidence="6" key="2">
    <citation type="submission" date="2015-01" db="EMBL/GenBank/DDBJ databases">
        <title>Evolutionary Origins and Diversification of the Mycorrhizal Mutualists.</title>
        <authorList>
            <consortium name="DOE Joint Genome Institute"/>
            <consortium name="Mycorrhizal Genomics Consortium"/>
            <person name="Kohler A."/>
            <person name="Kuo A."/>
            <person name="Nagy L.G."/>
            <person name="Floudas D."/>
            <person name="Copeland A."/>
            <person name="Barry K.W."/>
            <person name="Cichocki N."/>
            <person name="Veneault-Fourrey C."/>
            <person name="LaButti K."/>
            <person name="Lindquist E.A."/>
            <person name="Lipzen A."/>
            <person name="Lundell T."/>
            <person name="Morin E."/>
            <person name="Murat C."/>
            <person name="Riley R."/>
            <person name="Ohm R."/>
            <person name="Sun H."/>
            <person name="Tunlid A."/>
            <person name="Henrissat B."/>
            <person name="Grigoriev I.V."/>
            <person name="Hibbett D.S."/>
            <person name="Martin F."/>
        </authorList>
    </citation>
    <scope>NUCLEOTIDE SEQUENCE [LARGE SCALE GENOMIC DNA]</scope>
    <source>
        <strain evidence="6">h7</strain>
    </source>
</reference>
<dbReference type="Gene3D" id="1.25.40.20">
    <property type="entry name" value="Ankyrin repeat-containing domain"/>
    <property type="match status" value="1"/>
</dbReference>
<keyword evidence="1" id="KW-0677">Repeat</keyword>
<dbReference type="PROSITE" id="PS50297">
    <property type="entry name" value="ANK_REP_REGION"/>
    <property type="match status" value="1"/>
</dbReference>
<dbReference type="Pfam" id="PF12796">
    <property type="entry name" value="Ank_2"/>
    <property type="match status" value="1"/>
</dbReference>
<protein>
    <submittedName>
        <fullName evidence="5">Uncharacterized protein</fullName>
    </submittedName>
</protein>
<sequence length="617" mass="67082">MTQMTELENLTRCLHAAGYTKSQEGKERYTLYVDPEESFLQLQQWSGNSITNQELIVESVRPKSTAACLITPTGKFILCISPSSSLDAYTYDEGGHRWVRFDEDDIGDLSRSVVHPDGKLASSVDSKGIIHGVFQDQSRRLVYFSNSSSTTLPVNPVPGSPLSISTIRNTLHIFYISAKDNFIHDVTRANDSWKDAIGIQHAFVAKPKNVIITANESKNMELYVMTQDDEILKNNSKGRLTKLGTVKMGNFIPERISDFCTKDAWDGTLTEDKLKSYLAEDPFCIDIPGSEHSVTPLAAACIRGHLDVVRLLLQYRANPNALSTKRRTPLFYATSAIEVRDRCAIVRALLEARANVDECYAENGFNTPLINAITLLSDQDVVNELLNHGASPTANDVAGHSVALLAKGTPMEAVVSEGLEQARSDGQTAGSTSAKRLPIKLRSLFPEFKQQPSSAPVSPVKRAMATLAQGVSRMSGGFQQAPSVGHNKAVNPVVSERRPSIASAPPPHTAIAPAHGVPMEAVASERIDIDQINLSPFEGRIVEFVVALMIFIVAYTNSPRVKQLMDQVVIGLRSEMNDADGESPPESSAPSEYPVGASSARRQGGSAGGWATSARYP</sequence>
<dbReference type="Proteomes" id="UP000053424">
    <property type="component" value="Unassembled WGS sequence"/>
</dbReference>
<feature type="repeat" description="ANK" evidence="3">
    <location>
        <begin position="292"/>
        <end position="324"/>
    </location>
</feature>
<feature type="region of interest" description="Disordered" evidence="4">
    <location>
        <begin position="576"/>
        <end position="617"/>
    </location>
</feature>
<evidence type="ECO:0000313" key="6">
    <source>
        <dbReference type="Proteomes" id="UP000053424"/>
    </source>
</evidence>
<reference evidence="5 6" key="1">
    <citation type="submission" date="2014-04" db="EMBL/GenBank/DDBJ databases">
        <authorList>
            <consortium name="DOE Joint Genome Institute"/>
            <person name="Kuo A."/>
            <person name="Gay G."/>
            <person name="Dore J."/>
            <person name="Kohler A."/>
            <person name="Nagy L.G."/>
            <person name="Floudas D."/>
            <person name="Copeland A."/>
            <person name="Barry K.W."/>
            <person name="Cichocki N."/>
            <person name="Veneault-Fourrey C."/>
            <person name="LaButti K."/>
            <person name="Lindquist E.A."/>
            <person name="Lipzen A."/>
            <person name="Lundell T."/>
            <person name="Morin E."/>
            <person name="Murat C."/>
            <person name="Sun H."/>
            <person name="Tunlid A."/>
            <person name="Henrissat B."/>
            <person name="Grigoriev I.V."/>
            <person name="Hibbett D.S."/>
            <person name="Martin F."/>
            <person name="Nordberg H.P."/>
            <person name="Cantor M.N."/>
            <person name="Hua S.X."/>
        </authorList>
    </citation>
    <scope>NUCLEOTIDE SEQUENCE [LARGE SCALE GENOMIC DNA]</scope>
    <source>
        <strain evidence="6">h7</strain>
    </source>
</reference>
<dbReference type="InterPro" id="IPR002110">
    <property type="entry name" value="Ankyrin_rpt"/>
</dbReference>
<evidence type="ECO:0000256" key="2">
    <source>
        <dbReference type="ARBA" id="ARBA00023043"/>
    </source>
</evidence>
<evidence type="ECO:0000313" key="5">
    <source>
        <dbReference type="EMBL" id="KIM49759.1"/>
    </source>
</evidence>
<dbReference type="SUPFAM" id="SSF89372">
    <property type="entry name" value="Fucose-specific lectin"/>
    <property type="match status" value="1"/>
</dbReference>
<dbReference type="AlphaFoldDB" id="A0A0C3D014"/>
<feature type="compositionally biased region" description="Low complexity" evidence="4">
    <location>
        <begin position="584"/>
        <end position="604"/>
    </location>
</feature>
<dbReference type="STRING" id="686832.A0A0C3D014"/>
<keyword evidence="6" id="KW-1185">Reference proteome</keyword>
<dbReference type="SMART" id="SM00248">
    <property type="entry name" value="ANK"/>
    <property type="match status" value="3"/>
</dbReference>
<evidence type="ECO:0000256" key="4">
    <source>
        <dbReference type="SAM" id="MobiDB-lite"/>
    </source>
</evidence>
<accession>A0A0C3D014</accession>
<gene>
    <name evidence="5" type="ORF">M413DRAFT_6656</name>
</gene>
<dbReference type="PROSITE" id="PS50088">
    <property type="entry name" value="ANK_REPEAT"/>
    <property type="match status" value="1"/>
</dbReference>
<name>A0A0C3D014_HEBCY</name>
<evidence type="ECO:0000256" key="3">
    <source>
        <dbReference type="PROSITE-ProRule" id="PRU00023"/>
    </source>
</evidence>
<dbReference type="OrthoDB" id="194358at2759"/>
<dbReference type="SUPFAM" id="SSF48403">
    <property type="entry name" value="Ankyrin repeat"/>
    <property type="match status" value="1"/>
</dbReference>
<keyword evidence="2 3" id="KW-0040">ANK repeat</keyword>
<proteinExistence type="predicted"/>
<dbReference type="PANTHER" id="PTHR24171">
    <property type="entry name" value="ANKYRIN REPEAT DOMAIN-CONTAINING PROTEIN 39-RELATED"/>
    <property type="match status" value="1"/>
</dbReference>
<dbReference type="EMBL" id="KN831768">
    <property type="protein sequence ID" value="KIM49759.1"/>
    <property type="molecule type" value="Genomic_DNA"/>
</dbReference>
<dbReference type="InterPro" id="IPR036770">
    <property type="entry name" value="Ankyrin_rpt-contain_sf"/>
</dbReference>
<dbReference type="Gene3D" id="2.120.10.70">
    <property type="entry name" value="Fucose-specific lectin"/>
    <property type="match status" value="1"/>
</dbReference>
<dbReference type="HOGENOM" id="CLU_442825_0_0_1"/>